<dbReference type="FunFam" id="3.40.50.10130:FF:000002">
    <property type="entry name" value="DNA repair endonuclease XPF"/>
    <property type="match status" value="1"/>
</dbReference>
<evidence type="ECO:0000256" key="3">
    <source>
        <dbReference type="ARBA" id="ARBA00022722"/>
    </source>
</evidence>
<comment type="caution">
    <text evidence="12">The sequence shown here is derived from an EMBL/GenBank/DDBJ whole genome shotgun (WGS) entry which is preliminary data.</text>
</comment>
<evidence type="ECO:0000256" key="1">
    <source>
        <dbReference type="ARBA" id="ARBA00004123"/>
    </source>
</evidence>
<comment type="subcellular location">
    <subcellularLocation>
        <location evidence="1">Nucleus</location>
    </subcellularLocation>
</comment>
<dbReference type="AlphaFoldDB" id="A0A433QCH9"/>
<evidence type="ECO:0000313" key="12">
    <source>
        <dbReference type="EMBL" id="RUS27510.1"/>
    </source>
</evidence>
<protein>
    <recommendedName>
        <fullName evidence="11">ERCC4 domain-containing protein</fullName>
    </recommendedName>
</protein>
<dbReference type="GO" id="GO:0003684">
    <property type="term" value="F:damaged DNA binding"/>
    <property type="evidence" value="ECO:0007669"/>
    <property type="project" value="TreeGrafter"/>
</dbReference>
<keyword evidence="8" id="KW-0234">DNA repair</keyword>
<dbReference type="SUPFAM" id="SSF52980">
    <property type="entry name" value="Restriction endonuclease-like"/>
    <property type="match status" value="1"/>
</dbReference>
<proteinExistence type="inferred from homology"/>
<dbReference type="EMBL" id="RBNJ01008250">
    <property type="protein sequence ID" value="RUS27510.1"/>
    <property type="molecule type" value="Genomic_DNA"/>
</dbReference>
<reference evidence="12 13" key="1">
    <citation type="journal article" date="2018" name="New Phytol.">
        <title>Phylogenomics of Endogonaceae and evolution of mycorrhizas within Mucoromycota.</title>
        <authorList>
            <person name="Chang Y."/>
            <person name="Desiro A."/>
            <person name="Na H."/>
            <person name="Sandor L."/>
            <person name="Lipzen A."/>
            <person name="Clum A."/>
            <person name="Barry K."/>
            <person name="Grigoriev I.V."/>
            <person name="Martin F.M."/>
            <person name="Stajich J.E."/>
            <person name="Smith M.E."/>
            <person name="Bonito G."/>
            <person name="Spatafora J.W."/>
        </authorList>
    </citation>
    <scope>NUCLEOTIDE SEQUENCE [LARGE SCALE GENOMIC DNA]</scope>
    <source>
        <strain evidence="12 13">AD002</strain>
    </source>
</reference>
<dbReference type="GO" id="GO:1901255">
    <property type="term" value="P:nucleotide-excision repair involved in interstrand cross-link repair"/>
    <property type="evidence" value="ECO:0007669"/>
    <property type="project" value="TreeGrafter"/>
</dbReference>
<evidence type="ECO:0000256" key="4">
    <source>
        <dbReference type="ARBA" id="ARBA00022759"/>
    </source>
</evidence>
<dbReference type="InterPro" id="IPR010994">
    <property type="entry name" value="RuvA_2-like"/>
</dbReference>
<dbReference type="SUPFAM" id="SSF47781">
    <property type="entry name" value="RuvA domain 2-like"/>
    <property type="match status" value="1"/>
</dbReference>
<evidence type="ECO:0000256" key="2">
    <source>
        <dbReference type="ARBA" id="ARBA00010015"/>
    </source>
</evidence>
<gene>
    <name evidence="12" type="ORF">BC938DRAFT_483143</name>
</gene>
<dbReference type="PANTHER" id="PTHR10150:SF0">
    <property type="entry name" value="DNA REPAIR ENDONUCLEASE XPF"/>
    <property type="match status" value="1"/>
</dbReference>
<sequence length="919" mass="105049">MALSLVYQQQIVTELVEEDGLLIMGRGLGLRRMLCILLQIYAEPQNLVILINTSPEDVNSIQDELACMGVKKPGLRVIKWDTTPEESYELCWTLYCRNEIYRRGGIIAVTSRILAVDMLVERIPTHIITGILDLPKFERSLDYTDVSGTEQGKEGFIKAFSDQPEPFVTGFAPLQNMLKTLLLRKVYLWPRYQLTVAECLEKEKPDVVELNPQLSDSMLKIQNAITECMDTCLREVKRNNPTVEIEELAAQNVMFKAFDAIIRRQLDPVWHRVGMRTKQLIVDIKSLRKLQTCLETILADSTRLEGNPYRQQSPWLFTEAASTIFSVAKERVYLKEVEFINTKPERGIPPGIKPILEECPKWQLLANIMEEIEFEIEESILIMVNDEHTSSQLKEYLSTMEEEKDAHSRSGTPVLKRLLQNHFRWKNEVRQYRRTRYGPTRILGDERYMTVGGSNTMRGSGTQPPNKRRRVRGRPATVGNIITTLPTHAVQVFEHEVTEMADYANAGELPLVEAEKEHSDAFDPEQFSNFFGLVALPSVVVIRRYQGDTDDRMLAELKPRFIVMYDPDPAFIRRIEVYRASNPGVAVRVYFMAYDNSIEAQLFLSSVRKENEAFQRLIREKSVMAIPIQENEKKNIAGEDIFLKTLDTRVAGGRRITVSGPPKVSHGITESIVNDIIVVDIREFKCSLPPTLHAHGFTILPYTLQVGDYILNPNMCVERKSIQDLIGSFSTGRLYDQCVEMHEHYKIPILLIEFDGEKSFSLKDLSDMKTDVTDNDLQAKLVMLMMSFPKLRIIWSSSPHETAVIFEDLKTFEVYLSILLYETEPLSQKNYEEPDGETTARVGLEAGESYQENSASQMAKELLRSLPGVSSQNWKILTNSVESIERLSKLHLDELQGIIGVDAGKELYDFLNYQAEFNV</sequence>
<evidence type="ECO:0000256" key="6">
    <source>
        <dbReference type="ARBA" id="ARBA00022801"/>
    </source>
</evidence>
<evidence type="ECO:0000256" key="5">
    <source>
        <dbReference type="ARBA" id="ARBA00022763"/>
    </source>
</evidence>
<keyword evidence="5" id="KW-0227">DNA damage</keyword>
<evidence type="ECO:0000259" key="11">
    <source>
        <dbReference type="SMART" id="SM00891"/>
    </source>
</evidence>
<keyword evidence="9" id="KW-0539">Nucleus</keyword>
<accession>A0A433QCH9</accession>
<dbReference type="InterPro" id="IPR006166">
    <property type="entry name" value="ERCC4_domain"/>
</dbReference>
<dbReference type="GO" id="GO:0000712">
    <property type="term" value="P:resolution of meiotic recombination intermediates"/>
    <property type="evidence" value="ECO:0007669"/>
    <property type="project" value="TreeGrafter"/>
</dbReference>
<dbReference type="GO" id="GO:0000014">
    <property type="term" value="F:single-stranded DNA endodeoxyribonuclease activity"/>
    <property type="evidence" value="ECO:0007669"/>
    <property type="project" value="TreeGrafter"/>
</dbReference>
<dbReference type="GO" id="GO:0003697">
    <property type="term" value="F:single-stranded DNA binding"/>
    <property type="evidence" value="ECO:0007669"/>
    <property type="project" value="TreeGrafter"/>
</dbReference>
<dbReference type="Gene3D" id="1.10.150.20">
    <property type="entry name" value="5' to 3' exonuclease, C-terminal subdomain"/>
    <property type="match status" value="1"/>
</dbReference>
<dbReference type="GO" id="GO:0000110">
    <property type="term" value="C:nucleotide-excision repair factor 1 complex"/>
    <property type="evidence" value="ECO:0007669"/>
    <property type="project" value="TreeGrafter"/>
</dbReference>
<evidence type="ECO:0000256" key="8">
    <source>
        <dbReference type="ARBA" id="ARBA00023204"/>
    </source>
</evidence>
<keyword evidence="6" id="KW-0378">Hydrolase</keyword>
<dbReference type="CDD" id="cd20078">
    <property type="entry name" value="XPF_nuclease_XPF_euk"/>
    <property type="match status" value="1"/>
</dbReference>
<keyword evidence="13" id="KW-1185">Reference proteome</keyword>
<dbReference type="Gene3D" id="3.40.50.10130">
    <property type="match status" value="1"/>
</dbReference>
<keyword evidence="3" id="KW-0540">Nuclease</keyword>
<evidence type="ECO:0000256" key="7">
    <source>
        <dbReference type="ARBA" id="ARBA00023125"/>
    </source>
</evidence>
<feature type="compositionally biased region" description="Polar residues" evidence="10">
    <location>
        <begin position="452"/>
        <end position="465"/>
    </location>
</feature>
<evidence type="ECO:0000256" key="10">
    <source>
        <dbReference type="SAM" id="MobiDB-lite"/>
    </source>
</evidence>
<dbReference type="SMART" id="SM00891">
    <property type="entry name" value="ERCC4"/>
    <property type="match status" value="1"/>
</dbReference>
<keyword evidence="4" id="KW-0255">Endonuclease</keyword>
<organism evidence="12 13">
    <name type="scientific">Jimgerdemannia flammicorona</name>
    <dbReference type="NCBI Taxonomy" id="994334"/>
    <lineage>
        <taxon>Eukaryota</taxon>
        <taxon>Fungi</taxon>
        <taxon>Fungi incertae sedis</taxon>
        <taxon>Mucoromycota</taxon>
        <taxon>Mucoromycotina</taxon>
        <taxon>Endogonomycetes</taxon>
        <taxon>Endogonales</taxon>
        <taxon>Endogonaceae</taxon>
        <taxon>Jimgerdemannia</taxon>
    </lineage>
</organism>
<dbReference type="Proteomes" id="UP000274822">
    <property type="component" value="Unassembled WGS sequence"/>
</dbReference>
<dbReference type="InterPro" id="IPR047520">
    <property type="entry name" value="XPF_nuclease"/>
</dbReference>
<dbReference type="GO" id="GO:0000724">
    <property type="term" value="P:double-strand break repair via homologous recombination"/>
    <property type="evidence" value="ECO:0007669"/>
    <property type="project" value="TreeGrafter"/>
</dbReference>
<dbReference type="PANTHER" id="PTHR10150">
    <property type="entry name" value="DNA REPAIR ENDONUCLEASE XPF"/>
    <property type="match status" value="1"/>
</dbReference>
<dbReference type="Pfam" id="PF02732">
    <property type="entry name" value="ERCC4"/>
    <property type="match status" value="1"/>
</dbReference>
<feature type="region of interest" description="Disordered" evidence="10">
    <location>
        <begin position="450"/>
        <end position="471"/>
    </location>
</feature>
<dbReference type="InterPro" id="IPR011335">
    <property type="entry name" value="Restrct_endonuc-II-like"/>
</dbReference>
<name>A0A433QCH9_9FUNG</name>
<comment type="similarity">
    <text evidence="2">Belongs to the XPF family.</text>
</comment>
<evidence type="ECO:0000313" key="13">
    <source>
        <dbReference type="Proteomes" id="UP000274822"/>
    </source>
</evidence>
<keyword evidence="7" id="KW-0238">DNA-binding</keyword>
<evidence type="ECO:0000256" key="9">
    <source>
        <dbReference type="ARBA" id="ARBA00023242"/>
    </source>
</evidence>
<feature type="domain" description="ERCC4" evidence="11">
    <location>
        <begin position="676"/>
        <end position="756"/>
    </location>
</feature>